<evidence type="ECO:0000256" key="4">
    <source>
        <dbReference type="ARBA" id="ARBA00022475"/>
    </source>
</evidence>
<protein>
    <submittedName>
        <fullName evidence="10">Energy-coupling factor transporter ATPase</fullName>
    </submittedName>
</protein>
<keyword evidence="8" id="KW-0472">Membrane</keyword>
<dbReference type="Proteomes" id="UP000256562">
    <property type="component" value="Unassembled WGS sequence"/>
</dbReference>
<keyword evidence="7" id="KW-1278">Translocase</keyword>
<evidence type="ECO:0000256" key="5">
    <source>
        <dbReference type="ARBA" id="ARBA00022741"/>
    </source>
</evidence>
<dbReference type="NCBIfam" id="NF010167">
    <property type="entry name" value="PRK13648.1"/>
    <property type="match status" value="1"/>
</dbReference>
<evidence type="ECO:0000256" key="2">
    <source>
        <dbReference type="ARBA" id="ARBA00005417"/>
    </source>
</evidence>
<dbReference type="OrthoDB" id="9784332at2"/>
<dbReference type="RefSeq" id="WP_115903526.1">
    <property type="nucleotide sequence ID" value="NZ_CP094725.1"/>
</dbReference>
<dbReference type="CDD" id="cd03225">
    <property type="entry name" value="ABC_cobalt_CbiO_domain1"/>
    <property type="match status" value="1"/>
</dbReference>
<gene>
    <name evidence="10" type="ORF">DOS83_07955</name>
</gene>
<comment type="subcellular location">
    <subcellularLocation>
        <location evidence="1">Cell membrane</location>
        <topology evidence="1">Peripheral membrane protein</topology>
    </subcellularLocation>
</comment>
<evidence type="ECO:0000313" key="10">
    <source>
        <dbReference type="EMBL" id="REH94247.1"/>
    </source>
</evidence>
<evidence type="ECO:0000256" key="3">
    <source>
        <dbReference type="ARBA" id="ARBA00022448"/>
    </source>
</evidence>
<dbReference type="Gene3D" id="3.40.50.300">
    <property type="entry name" value="P-loop containing nucleotide triphosphate hydrolases"/>
    <property type="match status" value="1"/>
</dbReference>
<dbReference type="GO" id="GO:0043190">
    <property type="term" value="C:ATP-binding cassette (ABC) transporter complex"/>
    <property type="evidence" value="ECO:0007669"/>
    <property type="project" value="TreeGrafter"/>
</dbReference>
<accession>A0A3E0INX7</accession>
<dbReference type="GO" id="GO:0015087">
    <property type="term" value="F:cobalt ion transmembrane transporter activity"/>
    <property type="evidence" value="ECO:0007669"/>
    <property type="project" value="UniProtKB-ARBA"/>
</dbReference>
<proteinExistence type="inferred from homology"/>
<organism evidence="10 11">
    <name type="scientific">Staphylococcus felis</name>
    <dbReference type="NCBI Taxonomy" id="46127"/>
    <lineage>
        <taxon>Bacteria</taxon>
        <taxon>Bacillati</taxon>
        <taxon>Bacillota</taxon>
        <taxon>Bacilli</taxon>
        <taxon>Bacillales</taxon>
        <taxon>Staphylococcaceae</taxon>
        <taxon>Staphylococcus</taxon>
    </lineage>
</organism>
<dbReference type="EMBL" id="QKXQ01000364">
    <property type="protein sequence ID" value="REH94247.1"/>
    <property type="molecule type" value="Genomic_DNA"/>
</dbReference>
<evidence type="ECO:0000256" key="6">
    <source>
        <dbReference type="ARBA" id="ARBA00022840"/>
    </source>
</evidence>
<dbReference type="GO" id="GO:0016887">
    <property type="term" value="F:ATP hydrolysis activity"/>
    <property type="evidence" value="ECO:0007669"/>
    <property type="project" value="InterPro"/>
</dbReference>
<sequence>MTQHPLLQFKNVSFQYDEYGPTVLKDVHFEVEAGQWVSIVGHNGSGKSTIAKLIAGIEGNFDGDIVINQSSIKHTELSAFRNHIGIVFQNPDNQFVGSTVKYDVAFGLENKAVPTQEMHDIVKRVLKDVDMYDKQNHEPVALSGGQKQRVAIAGVLALQPQIIILDEATAMLDPEGKREILEMIQKLNHIHHVTVISITHDLSEVVASDKVIVMNQGEVAMSGTVESIFEQAPQLLEMGLDLPFEMRMAQKLNLGHNYLNYDELLESLT</sequence>
<dbReference type="SUPFAM" id="SSF52540">
    <property type="entry name" value="P-loop containing nucleoside triphosphate hydrolases"/>
    <property type="match status" value="1"/>
</dbReference>
<dbReference type="Pfam" id="PF00005">
    <property type="entry name" value="ABC_tran"/>
    <property type="match status" value="1"/>
</dbReference>
<reference evidence="10 11" key="1">
    <citation type="journal article" date="2018" name="Vet. Microbiol.">
        <title>Characterisation of Staphylococcus felis isolated from cats using whole genome sequencing.</title>
        <authorList>
            <person name="Worthing K."/>
            <person name="Pang S."/>
            <person name="Trott D.J."/>
            <person name="Abraham S."/>
            <person name="Coombs G.W."/>
            <person name="Jordan D."/>
            <person name="McIntyre L."/>
            <person name="Davies M.R."/>
            <person name="Norris J."/>
        </authorList>
    </citation>
    <scope>NUCLEOTIDE SEQUENCE [LARGE SCALE GENOMIC DNA]</scope>
    <source>
        <strain evidence="10 11">F9</strain>
    </source>
</reference>
<dbReference type="InterPro" id="IPR050095">
    <property type="entry name" value="ECF_ABC_transporter_ATP-bd"/>
</dbReference>
<evidence type="ECO:0000259" key="9">
    <source>
        <dbReference type="PROSITE" id="PS50893"/>
    </source>
</evidence>
<feature type="domain" description="ABC transporter" evidence="9">
    <location>
        <begin position="7"/>
        <end position="241"/>
    </location>
</feature>
<dbReference type="InterPro" id="IPR027417">
    <property type="entry name" value="P-loop_NTPase"/>
</dbReference>
<dbReference type="InterPro" id="IPR017871">
    <property type="entry name" value="ABC_transporter-like_CS"/>
</dbReference>
<evidence type="ECO:0000256" key="1">
    <source>
        <dbReference type="ARBA" id="ARBA00004202"/>
    </source>
</evidence>
<dbReference type="PANTHER" id="PTHR43553">
    <property type="entry name" value="HEAVY METAL TRANSPORTER"/>
    <property type="match status" value="1"/>
</dbReference>
<evidence type="ECO:0000313" key="11">
    <source>
        <dbReference type="Proteomes" id="UP000256562"/>
    </source>
</evidence>
<dbReference type="InterPro" id="IPR003439">
    <property type="entry name" value="ABC_transporter-like_ATP-bd"/>
</dbReference>
<comment type="similarity">
    <text evidence="2">Belongs to the ABC transporter superfamily.</text>
</comment>
<evidence type="ECO:0000256" key="8">
    <source>
        <dbReference type="ARBA" id="ARBA00023136"/>
    </source>
</evidence>
<keyword evidence="4" id="KW-1003">Cell membrane</keyword>
<evidence type="ECO:0000256" key="7">
    <source>
        <dbReference type="ARBA" id="ARBA00022967"/>
    </source>
</evidence>
<keyword evidence="6" id="KW-0067">ATP-binding</keyword>
<dbReference type="PANTHER" id="PTHR43553:SF24">
    <property type="entry name" value="ENERGY-COUPLING FACTOR TRANSPORTER ATP-BINDING PROTEIN ECFA1"/>
    <property type="match status" value="1"/>
</dbReference>
<dbReference type="FunFam" id="3.40.50.300:FF:000224">
    <property type="entry name" value="Energy-coupling factor transporter ATP-binding protein EcfA"/>
    <property type="match status" value="1"/>
</dbReference>
<dbReference type="SMART" id="SM00382">
    <property type="entry name" value="AAA"/>
    <property type="match status" value="1"/>
</dbReference>
<dbReference type="PROSITE" id="PS00211">
    <property type="entry name" value="ABC_TRANSPORTER_1"/>
    <property type="match status" value="1"/>
</dbReference>
<dbReference type="InterPro" id="IPR030947">
    <property type="entry name" value="EcfA_1"/>
</dbReference>
<keyword evidence="5" id="KW-0547">Nucleotide-binding</keyword>
<dbReference type="PROSITE" id="PS50893">
    <property type="entry name" value="ABC_TRANSPORTER_2"/>
    <property type="match status" value="1"/>
</dbReference>
<dbReference type="InterPro" id="IPR015856">
    <property type="entry name" value="ABC_transpr_CbiO/EcfA_su"/>
</dbReference>
<comment type="caution">
    <text evidence="10">The sequence shown here is derived from an EMBL/GenBank/DDBJ whole genome shotgun (WGS) entry which is preliminary data.</text>
</comment>
<dbReference type="NCBIfam" id="TIGR04520">
    <property type="entry name" value="ECF_ATPase_1"/>
    <property type="match status" value="1"/>
</dbReference>
<name>A0A3E0INX7_9STAP</name>
<dbReference type="AlphaFoldDB" id="A0A3E0INX7"/>
<keyword evidence="3" id="KW-0813">Transport</keyword>
<dbReference type="GO" id="GO:0005524">
    <property type="term" value="F:ATP binding"/>
    <property type="evidence" value="ECO:0007669"/>
    <property type="project" value="UniProtKB-KW"/>
</dbReference>
<dbReference type="InterPro" id="IPR003593">
    <property type="entry name" value="AAA+_ATPase"/>
</dbReference>
<dbReference type="GO" id="GO:0042626">
    <property type="term" value="F:ATPase-coupled transmembrane transporter activity"/>
    <property type="evidence" value="ECO:0007669"/>
    <property type="project" value="TreeGrafter"/>
</dbReference>